<dbReference type="Gene3D" id="3.40.50.410">
    <property type="entry name" value="von Willebrand factor, type A domain"/>
    <property type="match status" value="1"/>
</dbReference>
<gene>
    <name evidence="2" type="ORF">Bccel_3954</name>
</gene>
<sequence length="274" mass="31965" precursor="true">MISTELVRKIRRIEIKSNKLVEEIFSGEYRSGFRGKGIEFEDIREYYPGDDIRSIDWNVTARHNKAFVKQFSEERELNIFLLIDMSRSNSFGSKKELIAEVGATLAFSASRNNDKVGVIFFTEKVEKFIPSKNGRKHVLSIIENILNFQPTHNGTNLAEALQYFNRIEKKRSVVFLISDFLDDDRYKKDLKITSNRHDLVLIRVVDRAEELIPAGAIFTFEDLESGETVVLDNMKADYRPDSNISLPKKNYINIYTDEDYVKPLKQFFRRRSRT</sequence>
<proteinExistence type="predicted"/>
<protein>
    <recommendedName>
        <fullName evidence="1">VWFA domain-containing protein</fullName>
    </recommendedName>
</protein>
<name>A0A0L6JSH7_9FIRM</name>
<comment type="caution">
    <text evidence="2">The sequence shown here is derived from an EMBL/GenBank/DDBJ whole genome shotgun (WGS) entry which is preliminary data.</text>
</comment>
<dbReference type="RefSeq" id="WP_036936475.1">
    <property type="nucleotide sequence ID" value="NZ_JQKC01000002.1"/>
</dbReference>
<keyword evidence="3" id="KW-1185">Reference proteome</keyword>
<feature type="domain" description="VWFA" evidence="1">
    <location>
        <begin position="76"/>
        <end position="235"/>
    </location>
</feature>
<dbReference type="InterPro" id="IPR002035">
    <property type="entry name" value="VWF_A"/>
</dbReference>
<dbReference type="EMBL" id="LGTC01000001">
    <property type="protein sequence ID" value="KNY28680.1"/>
    <property type="molecule type" value="Genomic_DNA"/>
</dbReference>
<dbReference type="STRING" id="398512.Bccel_3954"/>
<dbReference type="SUPFAM" id="SSF53300">
    <property type="entry name" value="vWA-like"/>
    <property type="match status" value="1"/>
</dbReference>
<evidence type="ECO:0000259" key="1">
    <source>
        <dbReference type="SMART" id="SM00327"/>
    </source>
</evidence>
<dbReference type="CDD" id="cd00198">
    <property type="entry name" value="vWFA"/>
    <property type="match status" value="1"/>
</dbReference>
<dbReference type="SMART" id="SM00327">
    <property type="entry name" value="VWA"/>
    <property type="match status" value="1"/>
</dbReference>
<dbReference type="Proteomes" id="UP000036923">
    <property type="component" value="Unassembled WGS sequence"/>
</dbReference>
<dbReference type="PANTHER" id="PTHR33608">
    <property type="entry name" value="BLL2464 PROTEIN"/>
    <property type="match status" value="1"/>
</dbReference>
<evidence type="ECO:0000313" key="2">
    <source>
        <dbReference type="EMBL" id="KNY28680.1"/>
    </source>
</evidence>
<dbReference type="InterPro" id="IPR002881">
    <property type="entry name" value="DUF58"/>
</dbReference>
<dbReference type="Pfam" id="PF01882">
    <property type="entry name" value="DUF58"/>
    <property type="match status" value="1"/>
</dbReference>
<dbReference type="AlphaFoldDB" id="A0A0L6JSH7"/>
<evidence type="ECO:0000313" key="3">
    <source>
        <dbReference type="Proteomes" id="UP000036923"/>
    </source>
</evidence>
<dbReference type="PANTHER" id="PTHR33608:SF6">
    <property type="entry name" value="BLL2464 PROTEIN"/>
    <property type="match status" value="1"/>
</dbReference>
<dbReference type="InterPro" id="IPR036465">
    <property type="entry name" value="vWFA_dom_sf"/>
</dbReference>
<dbReference type="OrthoDB" id="9776116at2"/>
<dbReference type="PATRIC" id="fig|398512.5.peg.4134"/>
<reference evidence="3" key="1">
    <citation type="submission" date="2015-07" db="EMBL/GenBank/DDBJ databases">
        <title>Near-Complete Genome Sequence of the Cellulolytic Bacterium Bacteroides (Pseudobacteroides) cellulosolvens ATCC 35603.</title>
        <authorList>
            <person name="Dassa B."/>
            <person name="Utturkar S.M."/>
            <person name="Klingeman D.M."/>
            <person name="Hurt R.A."/>
            <person name="Keller M."/>
            <person name="Xu J."/>
            <person name="Reddy Y.H.K."/>
            <person name="Borovok I."/>
            <person name="Grinberg I.R."/>
            <person name="Lamed R."/>
            <person name="Zhivin O."/>
            <person name="Bayer E.A."/>
            <person name="Brown S.D."/>
        </authorList>
    </citation>
    <scope>NUCLEOTIDE SEQUENCE [LARGE SCALE GENOMIC DNA]</scope>
    <source>
        <strain evidence="3">DSM 2933</strain>
    </source>
</reference>
<accession>A0A0L6JSH7</accession>
<dbReference type="eggNOG" id="COG1721">
    <property type="taxonomic scope" value="Bacteria"/>
</dbReference>
<organism evidence="2 3">
    <name type="scientific">Pseudobacteroides cellulosolvens ATCC 35603 = DSM 2933</name>
    <dbReference type="NCBI Taxonomy" id="398512"/>
    <lineage>
        <taxon>Bacteria</taxon>
        <taxon>Bacillati</taxon>
        <taxon>Bacillota</taxon>
        <taxon>Clostridia</taxon>
        <taxon>Eubacteriales</taxon>
        <taxon>Oscillospiraceae</taxon>
        <taxon>Pseudobacteroides</taxon>
    </lineage>
</organism>